<protein>
    <submittedName>
        <fullName evidence="1">Uncharacterized protein</fullName>
    </submittedName>
</protein>
<dbReference type="EMBL" id="RZUH01000017">
    <property type="protein sequence ID" value="KAA8825371.1"/>
    <property type="molecule type" value="Genomic_DNA"/>
</dbReference>
<evidence type="ECO:0000313" key="1">
    <source>
        <dbReference type="EMBL" id="KAA8825371.1"/>
    </source>
</evidence>
<name>A0A5M9ZFX2_9BIFI</name>
<gene>
    <name evidence="1" type="ORF">EMO91_12465</name>
</gene>
<comment type="caution">
    <text evidence="1">The sequence shown here is derived from an EMBL/GenBank/DDBJ whole genome shotgun (WGS) entry which is preliminary data.</text>
</comment>
<proteinExistence type="predicted"/>
<organism evidence="1 2">
    <name type="scientific">Bifidobacterium myosotis</name>
    <dbReference type="NCBI Taxonomy" id="1630166"/>
    <lineage>
        <taxon>Bacteria</taxon>
        <taxon>Bacillati</taxon>
        <taxon>Actinomycetota</taxon>
        <taxon>Actinomycetes</taxon>
        <taxon>Bifidobacteriales</taxon>
        <taxon>Bifidobacteriaceae</taxon>
        <taxon>Bifidobacterium</taxon>
    </lineage>
</organism>
<sequence length="78" mass="9094">MMGILIRYNRRTGDRVVKVFPNPDDARLDKGFRRDVGRCDPVWETVILLADSLETVKHTHSRYFSGEDRTCELGHLFD</sequence>
<dbReference type="RefSeq" id="WP_150380208.1">
    <property type="nucleotide sequence ID" value="NZ_RZUH01000017.1"/>
</dbReference>
<reference evidence="1 2" key="1">
    <citation type="journal article" date="2019" name="Syst. Appl. Microbiol.">
        <title>Characterization of Bifidobacterium species in feaces of the Egyptian fruit bat: Description of B. vespertilionis sp. nov. and B. rousetti sp. nov.</title>
        <authorList>
            <person name="Modesto M."/>
            <person name="Satti M."/>
            <person name="Watanabe K."/>
            <person name="Puglisi E."/>
            <person name="Morelli L."/>
            <person name="Huang C.-H."/>
            <person name="Liou J.-S."/>
            <person name="Miyashita M."/>
            <person name="Tamura T."/>
            <person name="Saito S."/>
            <person name="Mori K."/>
            <person name="Huang L."/>
            <person name="Sciavilla P."/>
            <person name="Sandri C."/>
            <person name="Spiezio C."/>
            <person name="Vitali F."/>
            <person name="Cavalieri D."/>
            <person name="Perpetuini G."/>
            <person name="Tofalo R."/>
            <person name="Bonetti A."/>
            <person name="Arita M."/>
            <person name="Mattarelli P."/>
        </authorList>
    </citation>
    <scope>NUCLEOTIDE SEQUENCE [LARGE SCALE GENOMIC DNA]</scope>
    <source>
        <strain evidence="1 2">RST17</strain>
    </source>
</reference>
<dbReference type="AlphaFoldDB" id="A0A5M9ZFX2"/>
<accession>A0A5M9ZFX2</accession>
<dbReference type="Proteomes" id="UP000410049">
    <property type="component" value="Unassembled WGS sequence"/>
</dbReference>
<evidence type="ECO:0000313" key="2">
    <source>
        <dbReference type="Proteomes" id="UP000410049"/>
    </source>
</evidence>